<dbReference type="AlphaFoldDB" id="A0A5B0R3I9"/>
<feature type="compositionally biased region" description="Basic residues" evidence="1">
    <location>
        <begin position="35"/>
        <end position="49"/>
    </location>
</feature>
<evidence type="ECO:0000313" key="4">
    <source>
        <dbReference type="Proteomes" id="UP000324748"/>
    </source>
</evidence>
<evidence type="ECO:0000256" key="1">
    <source>
        <dbReference type="SAM" id="MobiDB-lite"/>
    </source>
</evidence>
<proteinExistence type="predicted"/>
<gene>
    <name evidence="2" type="ORF">PGT21_031849</name>
    <name evidence="3" type="ORF">PGT21_036886</name>
</gene>
<dbReference type="OrthoDB" id="2509650at2759"/>
<name>A0A5B0R3I9_PUCGR</name>
<feature type="region of interest" description="Disordered" evidence="1">
    <location>
        <begin position="174"/>
        <end position="197"/>
    </location>
</feature>
<feature type="compositionally biased region" description="Polar residues" evidence="1">
    <location>
        <begin position="74"/>
        <end position="95"/>
    </location>
</feature>
<accession>A0A5B0R3I9</accession>
<keyword evidence="4" id="KW-1185">Reference proteome</keyword>
<dbReference type="EMBL" id="VSWC01000118">
    <property type="protein sequence ID" value="KAA1084591.1"/>
    <property type="molecule type" value="Genomic_DNA"/>
</dbReference>
<organism evidence="3 4">
    <name type="scientific">Puccinia graminis f. sp. tritici</name>
    <dbReference type="NCBI Taxonomy" id="56615"/>
    <lineage>
        <taxon>Eukaryota</taxon>
        <taxon>Fungi</taxon>
        <taxon>Dikarya</taxon>
        <taxon>Basidiomycota</taxon>
        <taxon>Pucciniomycotina</taxon>
        <taxon>Pucciniomycetes</taxon>
        <taxon>Pucciniales</taxon>
        <taxon>Pucciniaceae</taxon>
        <taxon>Puccinia</taxon>
    </lineage>
</organism>
<evidence type="ECO:0000313" key="3">
    <source>
        <dbReference type="EMBL" id="KAA1120000.1"/>
    </source>
</evidence>
<feature type="compositionally biased region" description="Basic and acidic residues" evidence="1">
    <location>
        <begin position="96"/>
        <end position="110"/>
    </location>
</feature>
<dbReference type="EMBL" id="VSWC01000001">
    <property type="protein sequence ID" value="KAA1120000.1"/>
    <property type="molecule type" value="Genomic_DNA"/>
</dbReference>
<protein>
    <submittedName>
        <fullName evidence="3">Uncharacterized protein</fullName>
    </submittedName>
</protein>
<feature type="compositionally biased region" description="Polar residues" evidence="1">
    <location>
        <begin position="147"/>
        <end position="156"/>
    </location>
</feature>
<comment type="caution">
    <text evidence="3">The sequence shown here is derived from an EMBL/GenBank/DDBJ whole genome shotgun (WGS) entry which is preliminary data.</text>
</comment>
<feature type="region of interest" description="Disordered" evidence="1">
    <location>
        <begin position="1"/>
        <end position="119"/>
    </location>
</feature>
<feature type="region of interest" description="Disordered" evidence="1">
    <location>
        <begin position="131"/>
        <end position="158"/>
    </location>
</feature>
<reference evidence="3 4" key="1">
    <citation type="submission" date="2019-05" db="EMBL/GenBank/DDBJ databases">
        <title>Emergence of the Ug99 lineage of the wheat stem rust pathogen through somatic hybridization.</title>
        <authorList>
            <person name="Li F."/>
            <person name="Upadhyaya N.M."/>
            <person name="Sperschneider J."/>
            <person name="Matny O."/>
            <person name="Nguyen-Phuc H."/>
            <person name="Mago R."/>
            <person name="Raley C."/>
            <person name="Miller M.E."/>
            <person name="Silverstein K.A.T."/>
            <person name="Henningsen E."/>
            <person name="Hirsch C.D."/>
            <person name="Visser B."/>
            <person name="Pretorius Z.A."/>
            <person name="Steffenson B.J."/>
            <person name="Schwessinger B."/>
            <person name="Dodds P.N."/>
            <person name="Figueroa M."/>
        </authorList>
    </citation>
    <scope>NUCLEOTIDE SEQUENCE [LARGE SCALE GENOMIC DNA]</scope>
    <source>
        <strain evidence="3">21-0</strain>
    </source>
</reference>
<dbReference type="Proteomes" id="UP000324748">
    <property type="component" value="Unassembled WGS sequence"/>
</dbReference>
<evidence type="ECO:0000313" key="2">
    <source>
        <dbReference type="EMBL" id="KAA1084591.1"/>
    </source>
</evidence>
<sequence length="197" mass="21453">MPVLTDLTTSAGKTAKPRQAPAAELISSVQPIATSKKRVSKTSKSAKKKINPEIVPSEWDTSTKEDTKSDRPEPTTSAAPMLKKSSTNSDPSSNKKPVDKLQDREHDPFKSKKPVNKLTNREVLNGIHIKKLSPADKPTAPPLAPSVPTNQAQSVTEETKIQLVDPVVHKTTNDSEKSTLIQPKESFFTPSFPPVDI</sequence>
<feature type="compositionally biased region" description="Polar residues" evidence="1">
    <location>
        <begin position="1"/>
        <end position="12"/>
    </location>
</feature>
<feature type="compositionally biased region" description="Basic and acidic residues" evidence="1">
    <location>
        <begin position="61"/>
        <end position="73"/>
    </location>
</feature>